<evidence type="ECO:0000256" key="1">
    <source>
        <dbReference type="SAM" id="Phobius"/>
    </source>
</evidence>
<keyword evidence="1" id="KW-0472">Membrane</keyword>
<reference evidence="2 3" key="1">
    <citation type="submission" date="2011-09" db="EMBL/GenBank/DDBJ databases">
        <authorList>
            <person name="Weinstock G."/>
            <person name="Sodergren E."/>
            <person name="Clifton S."/>
            <person name="Fulton L."/>
            <person name="Fulton B."/>
            <person name="Courtney L."/>
            <person name="Fronick C."/>
            <person name="Harrison M."/>
            <person name="Strong C."/>
            <person name="Farmer C."/>
            <person name="Delahaunty K."/>
            <person name="Markovic C."/>
            <person name="Hall O."/>
            <person name="Minx P."/>
            <person name="Tomlinson C."/>
            <person name="Mitreva M."/>
            <person name="Hou S."/>
            <person name="Chen J."/>
            <person name="Wollam A."/>
            <person name="Pepin K.H."/>
            <person name="Johnson M."/>
            <person name="Bhonagiri V."/>
            <person name="Zhang X."/>
            <person name="Suruliraj S."/>
            <person name="Warren W."/>
            <person name="Chinwalla A."/>
            <person name="Mardis E.R."/>
            <person name="Wilson R.K."/>
        </authorList>
    </citation>
    <scope>NUCLEOTIDE SEQUENCE [LARGE SCALE GENOMIC DNA]</scope>
    <source>
        <strain evidence="2 3">F0435</strain>
    </source>
</reference>
<name>H1LKM2_9LACO</name>
<sequence>MTYNLVKFTAPAFIFGILYTTLRTTAHPTPTYHQYLTTQWHALFVPTIWWTSIYLLVMPWVQQVTRYHSIGGFLWQFINGNAAPHLWYNTMMLQFIILMPLFWWLSRWCGTNTYRGFIVLLITTILYFGWLLLYDILVFHGPFMNTWYLLDRFFFSFIIYGVGGTLAWQYQHFLDKFGQRWWLLILVIAVASYYWINTELFQFTRPVSLTNAIYYKPSMAIYDIAIILLIATLGTYQLNRHLPVTRLVHYLATFAYKAFLSNVFWQQLLWLSFGKQLTAQHAVLGIITVYVGTWLLSFASAMTLHFLWRQMS</sequence>
<feature type="transmembrane region" description="Helical" evidence="1">
    <location>
        <begin position="43"/>
        <end position="61"/>
    </location>
</feature>
<gene>
    <name evidence="2" type="ORF">HMPREF9104_03176</name>
</gene>
<keyword evidence="1" id="KW-1133">Transmembrane helix</keyword>
<dbReference type="STRING" id="797516.HMPREF9104_03176"/>
<dbReference type="PATRIC" id="fig|797516.3.peg.2847"/>
<evidence type="ECO:0000313" key="3">
    <source>
        <dbReference type="Proteomes" id="UP000005025"/>
    </source>
</evidence>
<feature type="transmembrane region" description="Helical" evidence="1">
    <location>
        <begin position="149"/>
        <end position="168"/>
    </location>
</feature>
<feature type="transmembrane region" description="Helical" evidence="1">
    <location>
        <begin position="117"/>
        <end position="137"/>
    </location>
</feature>
<evidence type="ECO:0000313" key="2">
    <source>
        <dbReference type="EMBL" id="EHO46608.1"/>
    </source>
</evidence>
<keyword evidence="1" id="KW-0812">Transmembrane</keyword>
<feature type="transmembrane region" description="Helical" evidence="1">
    <location>
        <begin position="86"/>
        <end position="105"/>
    </location>
</feature>
<evidence type="ECO:0008006" key="4">
    <source>
        <dbReference type="Google" id="ProtNLM"/>
    </source>
</evidence>
<dbReference type="EMBL" id="AGRJ01000272">
    <property type="protein sequence ID" value="EHO46608.1"/>
    <property type="molecule type" value="Genomic_DNA"/>
</dbReference>
<proteinExistence type="predicted"/>
<comment type="caution">
    <text evidence="2">The sequence shown here is derived from an EMBL/GenBank/DDBJ whole genome shotgun (WGS) entry which is preliminary data.</text>
</comment>
<dbReference type="AlphaFoldDB" id="H1LKM2"/>
<organism evidence="2 3">
    <name type="scientific">Lentilactobacillus kisonensis F0435</name>
    <dbReference type="NCBI Taxonomy" id="797516"/>
    <lineage>
        <taxon>Bacteria</taxon>
        <taxon>Bacillati</taxon>
        <taxon>Bacillota</taxon>
        <taxon>Bacilli</taxon>
        <taxon>Lactobacillales</taxon>
        <taxon>Lactobacillaceae</taxon>
        <taxon>Lentilactobacillus</taxon>
    </lineage>
</organism>
<accession>H1LKM2</accession>
<feature type="transmembrane region" description="Helical" evidence="1">
    <location>
        <begin position="250"/>
        <end position="270"/>
    </location>
</feature>
<dbReference type="HOGENOM" id="CLU_047714_2_1_9"/>
<dbReference type="Proteomes" id="UP000005025">
    <property type="component" value="Unassembled WGS sequence"/>
</dbReference>
<feature type="transmembrane region" description="Helical" evidence="1">
    <location>
        <begin position="282"/>
        <end position="308"/>
    </location>
</feature>
<protein>
    <recommendedName>
        <fullName evidence="4">Acyltransferase 3 domain-containing protein</fullName>
    </recommendedName>
</protein>
<feature type="transmembrane region" description="Helical" evidence="1">
    <location>
        <begin position="180"/>
        <end position="196"/>
    </location>
</feature>
<feature type="transmembrane region" description="Helical" evidence="1">
    <location>
        <begin position="219"/>
        <end position="238"/>
    </location>
</feature>